<gene>
    <name evidence="1" type="ORF">IV56_GL002197</name>
</gene>
<dbReference type="RefSeq" id="WP_056992575.1">
    <property type="nucleotide sequence ID" value="NZ_JQCE01000009.1"/>
</dbReference>
<dbReference type="AlphaFoldDB" id="A0A0R2MVQ2"/>
<organism evidence="1 2">
    <name type="scientific">Lacticaseibacillus saniviri JCM 17471 = DSM 24301</name>
    <dbReference type="NCBI Taxonomy" id="1293598"/>
    <lineage>
        <taxon>Bacteria</taxon>
        <taxon>Bacillati</taxon>
        <taxon>Bacillota</taxon>
        <taxon>Bacilli</taxon>
        <taxon>Lactobacillales</taxon>
        <taxon>Lactobacillaceae</taxon>
        <taxon>Lacticaseibacillus</taxon>
    </lineage>
</organism>
<protein>
    <recommendedName>
        <fullName evidence="3">Acetyltransferase</fullName>
    </recommendedName>
</protein>
<sequence>MKTTLAAFLAQFSTGDSLIQTHAINTQQTHIFQDEQAINGVVTWWTNNFHPTALYFAVLIRPGHKALNPTVLQFVKDIAQAMNLSHLVIREYAPVSPFVSWLLTQNFIELRRTVMPTLTLATTPTTNAGATALSFNQLSASQRQQLLTMSYARYQTLHARNPVMAYNESTWQSTAFTDLIPDAPLLIWQNNRIQAYCLVYEDGPSLAAWGWMGGSNAALLALQQEQISSLQSRYTTLQGEFDSTDSIADQTRQHWPFAPAPVAITYLAPC</sequence>
<proteinExistence type="predicted"/>
<dbReference type="PATRIC" id="fig|1293598.4.peg.2299"/>
<name>A0A0R2MVQ2_9LACO</name>
<dbReference type="Proteomes" id="UP000050969">
    <property type="component" value="Unassembled WGS sequence"/>
</dbReference>
<evidence type="ECO:0000313" key="1">
    <source>
        <dbReference type="EMBL" id="KRO17711.1"/>
    </source>
</evidence>
<keyword evidence="2" id="KW-1185">Reference proteome</keyword>
<dbReference type="STRING" id="1293598.IV56_GL002197"/>
<comment type="caution">
    <text evidence="1">The sequence shown here is derived from an EMBL/GenBank/DDBJ whole genome shotgun (WGS) entry which is preliminary data.</text>
</comment>
<evidence type="ECO:0000313" key="2">
    <source>
        <dbReference type="Proteomes" id="UP000050969"/>
    </source>
</evidence>
<accession>A0A0R2MVQ2</accession>
<reference evidence="1 2" key="1">
    <citation type="journal article" date="2015" name="Genome Announc.">
        <title>Expanding the biotechnology potential of lactobacilli through comparative genomics of 213 strains and associated genera.</title>
        <authorList>
            <person name="Sun Z."/>
            <person name="Harris H.M."/>
            <person name="McCann A."/>
            <person name="Guo C."/>
            <person name="Argimon S."/>
            <person name="Zhang W."/>
            <person name="Yang X."/>
            <person name="Jeffery I.B."/>
            <person name="Cooney J.C."/>
            <person name="Kagawa T.F."/>
            <person name="Liu W."/>
            <person name="Song Y."/>
            <person name="Salvetti E."/>
            <person name="Wrobel A."/>
            <person name="Rasinkangas P."/>
            <person name="Parkhill J."/>
            <person name="Rea M.C."/>
            <person name="O'Sullivan O."/>
            <person name="Ritari J."/>
            <person name="Douillard F.P."/>
            <person name="Paul Ross R."/>
            <person name="Yang R."/>
            <person name="Briner A.E."/>
            <person name="Felis G.E."/>
            <person name="de Vos W.M."/>
            <person name="Barrangou R."/>
            <person name="Klaenhammer T.R."/>
            <person name="Caufield P.W."/>
            <person name="Cui Y."/>
            <person name="Zhang H."/>
            <person name="O'Toole P.W."/>
        </authorList>
    </citation>
    <scope>NUCLEOTIDE SEQUENCE [LARGE SCALE GENOMIC DNA]</scope>
    <source>
        <strain evidence="1 2">DSM 24301</strain>
    </source>
</reference>
<evidence type="ECO:0008006" key="3">
    <source>
        <dbReference type="Google" id="ProtNLM"/>
    </source>
</evidence>
<dbReference type="EMBL" id="JQCE01000009">
    <property type="protein sequence ID" value="KRO17711.1"/>
    <property type="molecule type" value="Genomic_DNA"/>
</dbReference>